<dbReference type="EMBL" id="CABDUW010000246">
    <property type="protein sequence ID" value="VTJ63958.1"/>
    <property type="molecule type" value="Genomic_DNA"/>
</dbReference>
<keyword evidence="3" id="KW-1185">Reference proteome</keyword>
<feature type="region of interest" description="Disordered" evidence="1">
    <location>
        <begin position="113"/>
        <end position="132"/>
    </location>
</feature>
<comment type="caution">
    <text evidence="2">The sequence shown here is derived from an EMBL/GenBank/DDBJ whole genome shotgun (WGS) entry which is preliminary data.</text>
</comment>
<accession>A0A5E4B2Q5</accession>
<evidence type="ECO:0000313" key="2">
    <source>
        <dbReference type="EMBL" id="VTJ63958.1"/>
    </source>
</evidence>
<reference evidence="2" key="1">
    <citation type="submission" date="2019-04" db="EMBL/GenBank/DDBJ databases">
        <authorList>
            <person name="Alioto T."/>
            <person name="Alioto T."/>
        </authorList>
    </citation>
    <scope>NUCLEOTIDE SEQUENCE [LARGE SCALE GENOMIC DNA]</scope>
</reference>
<dbReference type="Proteomes" id="UP000335636">
    <property type="component" value="Unassembled WGS sequence"/>
</dbReference>
<feature type="compositionally biased region" description="Basic and acidic residues" evidence="1">
    <location>
        <begin position="49"/>
        <end position="65"/>
    </location>
</feature>
<gene>
    <name evidence="2" type="ORF">MONAX_5E019209</name>
</gene>
<sequence>MYQDRVGHSTPTPVLRLDRSRPWYPSARTRLPDKRFLTFVFFLRNPKSTDKDLWREDPKPPHDRGFTSTRPSNQRVRHHNTPPPKTLHLRPPSTGPVPCAEGSYLITTKVLGGPEKDTLTNNVSLRTKETSV</sequence>
<protein>
    <submittedName>
        <fullName evidence="2">Uncharacterized protein</fullName>
    </submittedName>
</protein>
<evidence type="ECO:0000256" key="1">
    <source>
        <dbReference type="SAM" id="MobiDB-lite"/>
    </source>
</evidence>
<organism evidence="2 3">
    <name type="scientific">Marmota monax</name>
    <name type="common">Woodchuck</name>
    <dbReference type="NCBI Taxonomy" id="9995"/>
    <lineage>
        <taxon>Eukaryota</taxon>
        <taxon>Metazoa</taxon>
        <taxon>Chordata</taxon>
        <taxon>Craniata</taxon>
        <taxon>Vertebrata</taxon>
        <taxon>Euteleostomi</taxon>
        <taxon>Mammalia</taxon>
        <taxon>Eutheria</taxon>
        <taxon>Euarchontoglires</taxon>
        <taxon>Glires</taxon>
        <taxon>Rodentia</taxon>
        <taxon>Sciuromorpha</taxon>
        <taxon>Sciuridae</taxon>
        <taxon>Xerinae</taxon>
        <taxon>Marmotini</taxon>
        <taxon>Marmota</taxon>
    </lineage>
</organism>
<feature type="region of interest" description="Disordered" evidence="1">
    <location>
        <begin position="49"/>
        <end position="101"/>
    </location>
</feature>
<name>A0A5E4B2Q5_MARMO</name>
<evidence type="ECO:0000313" key="3">
    <source>
        <dbReference type="Proteomes" id="UP000335636"/>
    </source>
</evidence>
<dbReference type="AlphaFoldDB" id="A0A5E4B2Q5"/>
<proteinExistence type="predicted"/>